<keyword evidence="3" id="KW-1185">Reference proteome</keyword>
<feature type="compositionally biased region" description="Basic and acidic residues" evidence="1">
    <location>
        <begin position="1"/>
        <end position="20"/>
    </location>
</feature>
<dbReference type="AlphaFoldDB" id="B1WRT7"/>
<dbReference type="Proteomes" id="UP000001203">
    <property type="component" value="Chromosome circular"/>
</dbReference>
<feature type="region of interest" description="Disordered" evidence="1">
    <location>
        <begin position="1"/>
        <end position="24"/>
    </location>
</feature>
<dbReference type="HOGENOM" id="CLU_214803_0_0_3"/>
<reference evidence="2 3" key="1">
    <citation type="journal article" date="2008" name="Proc. Natl. Acad. Sci. U.S.A.">
        <title>The genome of Cyanothece 51142, a unicellular diazotrophic cyanobacterium important in the marine nitrogen cycle.</title>
        <authorList>
            <person name="Welsh E.A."/>
            <person name="Liberton M."/>
            <person name="Stoeckel J."/>
            <person name="Loh T."/>
            <person name="Elvitigala T."/>
            <person name="Wang C."/>
            <person name="Wollam A."/>
            <person name="Fulton R.S."/>
            <person name="Clifton S.W."/>
            <person name="Jacobs J.M."/>
            <person name="Aurora R."/>
            <person name="Ghosh B.K."/>
            <person name="Sherman L.A."/>
            <person name="Smith R.D."/>
            <person name="Wilson R.K."/>
            <person name="Pakrasi H.B."/>
        </authorList>
    </citation>
    <scope>NUCLEOTIDE SEQUENCE [LARGE SCALE GENOMIC DNA]</scope>
    <source>
        <strain evidence="3">ATCC 51142 / BH68</strain>
    </source>
</reference>
<dbReference type="STRING" id="43989.cce_4180"/>
<dbReference type="RefSeq" id="WP_012362368.1">
    <property type="nucleotide sequence ID" value="NC_010546.1"/>
</dbReference>
<evidence type="ECO:0000313" key="2">
    <source>
        <dbReference type="EMBL" id="ACB53528.1"/>
    </source>
</evidence>
<sequence>MRIKSWESPRKMNRRNDKGRLASARLRQLKKRNKQLKQELKNAAVNDCSH</sequence>
<gene>
    <name evidence="2" type="ordered locus">cce_4180</name>
</gene>
<accession>B1WRT7</accession>
<evidence type="ECO:0000313" key="3">
    <source>
        <dbReference type="Proteomes" id="UP000001203"/>
    </source>
</evidence>
<name>B1WRT7_CROS5</name>
<proteinExistence type="predicted"/>
<dbReference type="EMBL" id="CP000806">
    <property type="protein sequence ID" value="ACB53528.1"/>
    <property type="molecule type" value="Genomic_DNA"/>
</dbReference>
<dbReference type="KEGG" id="cyt:cce_4180"/>
<protein>
    <submittedName>
        <fullName evidence="2">Uncharacterized protein</fullName>
    </submittedName>
</protein>
<organism evidence="2 3">
    <name type="scientific">Crocosphaera subtropica (strain ATCC 51142 / BH68)</name>
    <name type="common">Cyanothece sp. (strain ATCC 51142)</name>
    <dbReference type="NCBI Taxonomy" id="43989"/>
    <lineage>
        <taxon>Bacteria</taxon>
        <taxon>Bacillati</taxon>
        <taxon>Cyanobacteriota</taxon>
        <taxon>Cyanophyceae</taxon>
        <taxon>Oscillatoriophycideae</taxon>
        <taxon>Chroococcales</taxon>
        <taxon>Aphanothecaceae</taxon>
        <taxon>Crocosphaera</taxon>
        <taxon>Crocosphaera subtropica</taxon>
    </lineage>
</organism>
<evidence type="ECO:0000256" key="1">
    <source>
        <dbReference type="SAM" id="MobiDB-lite"/>
    </source>
</evidence>